<comment type="similarity">
    <text evidence="2 10">Belongs to the RNA methyltransferase RsmE family.</text>
</comment>
<evidence type="ECO:0000259" key="11">
    <source>
        <dbReference type="Pfam" id="PF04452"/>
    </source>
</evidence>
<comment type="caution">
    <text evidence="13">The sequence shown here is derived from an EMBL/GenBank/DDBJ whole genome shotgun (WGS) entry which is preliminary data.</text>
</comment>
<evidence type="ECO:0000256" key="4">
    <source>
        <dbReference type="ARBA" id="ARBA00022552"/>
    </source>
</evidence>
<keyword evidence="14" id="KW-1185">Reference proteome</keyword>
<proteinExistence type="inferred from homology"/>
<accession>A0ABW5CRG6</accession>
<evidence type="ECO:0000313" key="13">
    <source>
        <dbReference type="EMBL" id="MFD2244977.1"/>
    </source>
</evidence>
<dbReference type="InterPro" id="IPR046887">
    <property type="entry name" value="RsmE_PUA-like"/>
</dbReference>
<evidence type="ECO:0000256" key="10">
    <source>
        <dbReference type="PIRNR" id="PIRNR015601"/>
    </source>
</evidence>
<protein>
    <recommendedName>
        <fullName evidence="10">Ribosomal RNA small subunit methyltransferase E</fullName>
        <ecNumber evidence="10">2.1.1.193</ecNumber>
    </recommendedName>
</protein>
<dbReference type="PANTHER" id="PTHR30027:SF3">
    <property type="entry name" value="16S RRNA (URACIL(1498)-N(3))-METHYLTRANSFERASE"/>
    <property type="match status" value="1"/>
</dbReference>
<dbReference type="CDD" id="cd18084">
    <property type="entry name" value="RsmE-like"/>
    <property type="match status" value="1"/>
</dbReference>
<feature type="domain" description="Ribosomal RNA small subunit methyltransferase E methyltransferase" evidence="11">
    <location>
        <begin position="72"/>
        <end position="228"/>
    </location>
</feature>
<dbReference type="InterPro" id="IPR029028">
    <property type="entry name" value="Alpha/beta_knot_MTases"/>
</dbReference>
<keyword evidence="4 10" id="KW-0698">rRNA processing</keyword>
<gene>
    <name evidence="13" type="ORF">ACFSKP_01850</name>
</gene>
<dbReference type="NCBIfam" id="TIGR00046">
    <property type="entry name" value="RsmE family RNA methyltransferase"/>
    <property type="match status" value="1"/>
</dbReference>
<dbReference type="Proteomes" id="UP001597374">
    <property type="component" value="Unassembled WGS sequence"/>
</dbReference>
<keyword evidence="7 10" id="KW-0949">S-adenosyl-L-methionine</keyword>
<dbReference type="GO" id="GO:0032259">
    <property type="term" value="P:methylation"/>
    <property type="evidence" value="ECO:0007669"/>
    <property type="project" value="UniProtKB-KW"/>
</dbReference>
<reference evidence="14" key="1">
    <citation type="journal article" date="2019" name="Int. J. Syst. Evol. Microbiol.">
        <title>The Global Catalogue of Microorganisms (GCM) 10K type strain sequencing project: providing services to taxonomists for standard genome sequencing and annotation.</title>
        <authorList>
            <consortium name="The Broad Institute Genomics Platform"/>
            <consortium name="The Broad Institute Genome Sequencing Center for Infectious Disease"/>
            <person name="Wu L."/>
            <person name="Ma J."/>
        </authorList>
    </citation>
    <scope>NUCLEOTIDE SEQUENCE [LARGE SCALE GENOMIC DNA]</scope>
    <source>
        <strain evidence="14">CGMCC 4.1782</strain>
    </source>
</reference>
<organism evidence="13 14">
    <name type="scientific">Pontibacter ruber</name>
    <dbReference type="NCBI Taxonomy" id="1343895"/>
    <lineage>
        <taxon>Bacteria</taxon>
        <taxon>Pseudomonadati</taxon>
        <taxon>Bacteroidota</taxon>
        <taxon>Cytophagia</taxon>
        <taxon>Cytophagales</taxon>
        <taxon>Hymenobacteraceae</taxon>
        <taxon>Pontibacter</taxon>
    </lineage>
</organism>
<keyword evidence="3 10" id="KW-0963">Cytoplasm</keyword>
<evidence type="ECO:0000256" key="5">
    <source>
        <dbReference type="ARBA" id="ARBA00022603"/>
    </source>
</evidence>
<comment type="subcellular location">
    <subcellularLocation>
        <location evidence="1 10">Cytoplasm</location>
    </subcellularLocation>
</comment>
<comment type="function">
    <text evidence="8 10">Specifically methylates the N3 position of the uracil ring of uridine 1498 (m3U1498) in 16S rRNA. Acts on the fully assembled 30S ribosomal subunit.</text>
</comment>
<evidence type="ECO:0000256" key="6">
    <source>
        <dbReference type="ARBA" id="ARBA00022679"/>
    </source>
</evidence>
<evidence type="ECO:0000313" key="14">
    <source>
        <dbReference type="Proteomes" id="UP001597374"/>
    </source>
</evidence>
<dbReference type="Gene3D" id="2.40.240.20">
    <property type="entry name" value="Hypothetical PUA domain-like, domain 1"/>
    <property type="match status" value="1"/>
</dbReference>
<dbReference type="PANTHER" id="PTHR30027">
    <property type="entry name" value="RIBOSOMAL RNA SMALL SUBUNIT METHYLTRANSFERASE E"/>
    <property type="match status" value="1"/>
</dbReference>
<sequence length="238" mass="27343">MHLFYTPDLNSEIYTLPEEESKHCTRVLRLQQGDTVYLIDGKGSLFTAIIQDSHVKRCQLQVIDRQIEYGKLPYYVHIAVAPTKNIDRMEWFVEKAVEIGVSEISFLLCEHSERRELRLDRLEKIAVSAMKQSKKGYLPLLHEMVPFQRFVQTCIPKDTFIAHLEEDAMKSIKDYYKPGLQHCILIGPEGDFSEKEIATAYKAGIRPVTLGQSRLRTETAALVACHTLHVLHDIYAPL</sequence>
<dbReference type="InterPro" id="IPR015947">
    <property type="entry name" value="PUA-like_sf"/>
</dbReference>
<comment type="catalytic activity">
    <reaction evidence="9 10">
        <text>uridine(1498) in 16S rRNA + S-adenosyl-L-methionine = N(3)-methyluridine(1498) in 16S rRNA + S-adenosyl-L-homocysteine + H(+)</text>
        <dbReference type="Rhea" id="RHEA:42920"/>
        <dbReference type="Rhea" id="RHEA-COMP:10283"/>
        <dbReference type="Rhea" id="RHEA-COMP:10284"/>
        <dbReference type="ChEBI" id="CHEBI:15378"/>
        <dbReference type="ChEBI" id="CHEBI:57856"/>
        <dbReference type="ChEBI" id="CHEBI:59789"/>
        <dbReference type="ChEBI" id="CHEBI:65315"/>
        <dbReference type="ChEBI" id="CHEBI:74502"/>
        <dbReference type="EC" id="2.1.1.193"/>
    </reaction>
</comment>
<dbReference type="InterPro" id="IPR006700">
    <property type="entry name" value="RsmE"/>
</dbReference>
<evidence type="ECO:0000256" key="2">
    <source>
        <dbReference type="ARBA" id="ARBA00005528"/>
    </source>
</evidence>
<feature type="domain" description="Ribosomal RNA small subunit methyltransferase E PUA-like" evidence="12">
    <location>
        <begin position="16"/>
        <end position="62"/>
    </location>
</feature>
<evidence type="ECO:0000256" key="3">
    <source>
        <dbReference type="ARBA" id="ARBA00022490"/>
    </source>
</evidence>
<evidence type="ECO:0000256" key="8">
    <source>
        <dbReference type="ARBA" id="ARBA00025699"/>
    </source>
</evidence>
<name>A0ABW5CRG6_9BACT</name>
<evidence type="ECO:0000256" key="1">
    <source>
        <dbReference type="ARBA" id="ARBA00004496"/>
    </source>
</evidence>
<evidence type="ECO:0000256" key="7">
    <source>
        <dbReference type="ARBA" id="ARBA00022691"/>
    </source>
</evidence>
<dbReference type="InterPro" id="IPR029026">
    <property type="entry name" value="tRNA_m1G_MTases_N"/>
</dbReference>
<dbReference type="InterPro" id="IPR046886">
    <property type="entry name" value="RsmE_MTase_dom"/>
</dbReference>
<dbReference type="Pfam" id="PF04452">
    <property type="entry name" value="Methyltrans_RNA"/>
    <property type="match status" value="1"/>
</dbReference>
<dbReference type="Gene3D" id="3.40.1280.10">
    <property type="match status" value="1"/>
</dbReference>
<dbReference type="RefSeq" id="WP_250429650.1">
    <property type="nucleotide sequence ID" value="NZ_JALPRR010000002.1"/>
</dbReference>
<dbReference type="PIRSF" id="PIRSF015601">
    <property type="entry name" value="MTase_slr0722"/>
    <property type="match status" value="1"/>
</dbReference>
<dbReference type="EMBL" id="JBHUIM010000001">
    <property type="protein sequence ID" value="MFD2244977.1"/>
    <property type="molecule type" value="Genomic_DNA"/>
</dbReference>
<keyword evidence="6 10" id="KW-0808">Transferase</keyword>
<evidence type="ECO:0000259" key="12">
    <source>
        <dbReference type="Pfam" id="PF20260"/>
    </source>
</evidence>
<keyword evidence="5 10" id="KW-0489">Methyltransferase</keyword>
<evidence type="ECO:0000256" key="9">
    <source>
        <dbReference type="ARBA" id="ARBA00047944"/>
    </source>
</evidence>
<dbReference type="EC" id="2.1.1.193" evidence="10"/>
<dbReference type="SUPFAM" id="SSF88697">
    <property type="entry name" value="PUA domain-like"/>
    <property type="match status" value="1"/>
</dbReference>
<dbReference type="GO" id="GO:0008168">
    <property type="term" value="F:methyltransferase activity"/>
    <property type="evidence" value="ECO:0007669"/>
    <property type="project" value="UniProtKB-KW"/>
</dbReference>
<dbReference type="Pfam" id="PF20260">
    <property type="entry name" value="PUA_4"/>
    <property type="match status" value="1"/>
</dbReference>
<dbReference type="SUPFAM" id="SSF75217">
    <property type="entry name" value="alpha/beta knot"/>
    <property type="match status" value="1"/>
</dbReference>
<dbReference type="NCBIfam" id="NF008702">
    <property type="entry name" value="PRK11713.6-1"/>
    <property type="match status" value="1"/>
</dbReference>